<keyword evidence="1" id="KW-0732">Signal</keyword>
<dbReference type="PANTHER" id="PTHR34387">
    <property type="entry name" value="SLR1258 PROTEIN"/>
    <property type="match status" value="1"/>
</dbReference>
<accession>A0ABN8DNA0</accession>
<dbReference type="PANTHER" id="PTHR34387:SF1">
    <property type="entry name" value="PERIPLASMIC IMMUNOGENIC PROTEIN"/>
    <property type="match status" value="1"/>
</dbReference>
<gene>
    <name evidence="2" type="ORF">VST7929_00453</name>
</gene>
<dbReference type="Gene3D" id="3.30.110.170">
    <property type="entry name" value="Protein of unknown function (DUF541), domain 1"/>
    <property type="match status" value="1"/>
</dbReference>
<dbReference type="RefSeq" id="WP_237464557.1">
    <property type="nucleotide sequence ID" value="NZ_CAKLDI010000001.1"/>
</dbReference>
<reference evidence="2" key="1">
    <citation type="submission" date="2021-11" db="EMBL/GenBank/DDBJ databases">
        <authorList>
            <person name="Rodrigo-Torres L."/>
            <person name="Arahal R. D."/>
            <person name="Lucena T."/>
        </authorList>
    </citation>
    <scope>NUCLEOTIDE SEQUENCE</scope>
    <source>
        <strain evidence="2">CECT 7929</strain>
    </source>
</reference>
<organism evidence="2 3">
    <name type="scientific">Vibrio stylophorae</name>
    <dbReference type="NCBI Taxonomy" id="659351"/>
    <lineage>
        <taxon>Bacteria</taxon>
        <taxon>Pseudomonadati</taxon>
        <taxon>Pseudomonadota</taxon>
        <taxon>Gammaproteobacteria</taxon>
        <taxon>Vibrionales</taxon>
        <taxon>Vibrionaceae</taxon>
        <taxon>Vibrio</taxon>
    </lineage>
</organism>
<dbReference type="Gene3D" id="3.30.70.2970">
    <property type="entry name" value="Protein of unknown function (DUF541), domain 2"/>
    <property type="match status" value="1"/>
</dbReference>
<evidence type="ECO:0000313" key="3">
    <source>
        <dbReference type="Proteomes" id="UP000838672"/>
    </source>
</evidence>
<proteinExistence type="predicted"/>
<comment type="caution">
    <text evidence="2">The sequence shown here is derived from an EMBL/GenBank/DDBJ whole genome shotgun (WGS) entry which is preliminary data.</text>
</comment>
<dbReference type="EMBL" id="CAKLDI010000001">
    <property type="protein sequence ID" value="CAH0532614.1"/>
    <property type="molecule type" value="Genomic_DNA"/>
</dbReference>
<evidence type="ECO:0000256" key="1">
    <source>
        <dbReference type="SAM" id="SignalP"/>
    </source>
</evidence>
<keyword evidence="3" id="KW-1185">Reference proteome</keyword>
<feature type="chain" id="PRO_5046375866" evidence="1">
    <location>
        <begin position="23"/>
        <end position="233"/>
    </location>
</feature>
<evidence type="ECO:0000313" key="2">
    <source>
        <dbReference type="EMBL" id="CAH0532614.1"/>
    </source>
</evidence>
<dbReference type="InterPro" id="IPR052022">
    <property type="entry name" value="26kDa_periplasmic_antigen"/>
</dbReference>
<protein>
    <submittedName>
        <fullName evidence="2">26 kDa periplasmic immunogenic protein</fullName>
    </submittedName>
</protein>
<feature type="signal peptide" evidence="1">
    <location>
        <begin position="1"/>
        <end position="22"/>
    </location>
</feature>
<name>A0ABN8DNA0_9VIBR</name>
<dbReference type="Pfam" id="PF04402">
    <property type="entry name" value="SIMPL"/>
    <property type="match status" value="1"/>
</dbReference>
<dbReference type="Proteomes" id="UP000838672">
    <property type="component" value="Unassembled WGS sequence"/>
</dbReference>
<dbReference type="InterPro" id="IPR007497">
    <property type="entry name" value="SIMPL/DUF541"/>
</dbReference>
<dbReference type="NCBIfam" id="NF008299">
    <property type="entry name" value="PRK11087.1"/>
    <property type="match status" value="1"/>
</dbReference>
<sequence length="233" mass="25484">MRKLMQASVLMLSSLLVFPAMAQEPDFAHISVVGHGEVKAKPDMAEFSVSVETLAKKPEDAKKQADKVVADFLAKLAKQGVNQDQIQSSNLMVQPRYNYSKDNERKLVGYVATRQVTVTVTDLDKLSSLLNIALTQGFNQVSNVQLKSSKADDLQQQARQQAIANAKMLAADIAKGFGQEVDGVWQVTYQKRGPMPVYAMAAEAKSLNSARAGYQDSTITVSDSIEVIFKLAE</sequence>